<dbReference type="PANTHER" id="PTHR37305">
    <property type="entry name" value="INTEGRAL MEMBRANE PROTEIN-RELATED"/>
    <property type="match status" value="1"/>
</dbReference>
<keyword evidence="3" id="KW-1185">Reference proteome</keyword>
<accession>A0A942YIF6</accession>
<gene>
    <name evidence="2" type="ORF">KHA93_01185</name>
</gene>
<dbReference type="RefSeq" id="WP_213109048.1">
    <property type="nucleotide sequence ID" value="NZ_JAGYPJ010000001.1"/>
</dbReference>
<feature type="transmembrane region" description="Helical" evidence="1">
    <location>
        <begin position="12"/>
        <end position="35"/>
    </location>
</feature>
<dbReference type="GO" id="GO:0005886">
    <property type="term" value="C:plasma membrane"/>
    <property type="evidence" value="ECO:0007669"/>
    <property type="project" value="UniProtKB-SubCell"/>
</dbReference>
<dbReference type="EMBL" id="JAGYPJ010000001">
    <property type="protein sequence ID" value="MBS4198273.1"/>
    <property type="molecule type" value="Genomic_DNA"/>
</dbReference>
<dbReference type="PANTHER" id="PTHR37305:SF1">
    <property type="entry name" value="MEMBRANE PROTEIN"/>
    <property type="match status" value="1"/>
</dbReference>
<dbReference type="AlphaFoldDB" id="A0A942YIF6"/>
<evidence type="ECO:0000256" key="1">
    <source>
        <dbReference type="SAM" id="Phobius"/>
    </source>
</evidence>
<protein>
    <submittedName>
        <fullName evidence="2">ABC transporter permease</fullName>
    </submittedName>
</protein>
<feature type="transmembrane region" description="Helical" evidence="1">
    <location>
        <begin position="288"/>
        <end position="310"/>
    </location>
</feature>
<dbReference type="GO" id="GO:0140359">
    <property type="term" value="F:ABC-type transporter activity"/>
    <property type="evidence" value="ECO:0007669"/>
    <property type="project" value="InterPro"/>
</dbReference>
<reference evidence="2 3" key="1">
    <citation type="submission" date="2021-05" db="EMBL/GenBank/DDBJ databases">
        <title>Novel Bacillus species.</title>
        <authorList>
            <person name="Liu G."/>
        </authorList>
    </citation>
    <scope>NUCLEOTIDE SEQUENCE [LARGE SCALE GENOMIC DNA]</scope>
    <source>
        <strain evidence="2 3">FJAT-49732</strain>
    </source>
</reference>
<feature type="transmembrane region" description="Helical" evidence="1">
    <location>
        <begin position="155"/>
        <end position="181"/>
    </location>
</feature>
<evidence type="ECO:0000313" key="3">
    <source>
        <dbReference type="Proteomes" id="UP000682713"/>
    </source>
</evidence>
<feature type="transmembrane region" description="Helical" evidence="1">
    <location>
        <begin position="239"/>
        <end position="258"/>
    </location>
</feature>
<evidence type="ECO:0000313" key="2">
    <source>
        <dbReference type="EMBL" id="MBS4198273.1"/>
    </source>
</evidence>
<dbReference type="Proteomes" id="UP000682713">
    <property type="component" value="Unassembled WGS sequence"/>
</dbReference>
<feature type="transmembrane region" description="Helical" evidence="1">
    <location>
        <begin position="112"/>
        <end position="134"/>
    </location>
</feature>
<feature type="transmembrane region" description="Helical" evidence="1">
    <location>
        <begin position="211"/>
        <end position="232"/>
    </location>
</feature>
<organism evidence="2 3">
    <name type="scientific">Lederbergia citrisecunda</name>
    <dbReference type="NCBI Taxonomy" id="2833583"/>
    <lineage>
        <taxon>Bacteria</taxon>
        <taxon>Bacillati</taxon>
        <taxon>Bacillota</taxon>
        <taxon>Bacilli</taxon>
        <taxon>Bacillales</taxon>
        <taxon>Bacillaceae</taxon>
        <taxon>Lederbergia</taxon>
    </lineage>
</organism>
<proteinExistence type="predicted"/>
<sequence length="317" mass="35767">MLNLIKNEWIKIFKQVSTYIMIGFLLLVIIAAGGITKYVESKEKPANENWKQELIAQNEQYKKQLADVELAAPSLKEFYSKEIAINEYRIEHNLPPQDSYSVWDFIKESSGLTSFVGLLVIIIASGIVAHEFSWGTIKILLIKPYKRWKILMAKYITTVLYLLTMLAILFATVSILGLIIFGKGTTDSVHLAYVNGAVVEQNLLLYLIKTYILNSLSVFLLTTMAFMISAVFRNSGLAIGISIFLLLMGGTITNLLAAKFDWAKYSLFANTNLMQYVDGVPLVDGMTLSFSILMIIIYFVIFHAMAFVFFTKRDIAN</sequence>
<keyword evidence="1" id="KW-1133">Transmembrane helix</keyword>
<dbReference type="Pfam" id="PF12679">
    <property type="entry name" value="ABC2_membrane_2"/>
    <property type="match status" value="1"/>
</dbReference>
<keyword evidence="1" id="KW-0812">Transmembrane</keyword>
<keyword evidence="1" id="KW-0472">Membrane</keyword>
<name>A0A942YIF6_9BACI</name>
<comment type="caution">
    <text evidence="2">The sequence shown here is derived from an EMBL/GenBank/DDBJ whole genome shotgun (WGS) entry which is preliminary data.</text>
</comment>